<dbReference type="Gene3D" id="3.40.190.10">
    <property type="entry name" value="Periplasmic binding protein-like II"/>
    <property type="match status" value="1"/>
</dbReference>
<dbReference type="PANTHER" id="PTHR30290">
    <property type="entry name" value="PERIPLASMIC BINDING COMPONENT OF ABC TRANSPORTER"/>
    <property type="match status" value="1"/>
</dbReference>
<dbReference type="PIRSF" id="PIRSF002741">
    <property type="entry name" value="MppA"/>
    <property type="match status" value="1"/>
</dbReference>
<evidence type="ECO:0000256" key="4">
    <source>
        <dbReference type="SAM" id="SignalP"/>
    </source>
</evidence>
<feature type="chain" id="PRO_5010304229" evidence="4">
    <location>
        <begin position="23"/>
        <end position="505"/>
    </location>
</feature>
<dbReference type="SUPFAM" id="SSF53850">
    <property type="entry name" value="Periplasmic binding protein-like II"/>
    <property type="match status" value="1"/>
</dbReference>
<dbReference type="Proteomes" id="UP000183413">
    <property type="component" value="Unassembled WGS sequence"/>
</dbReference>
<sequence length="505" mass="54653">MRRSVTLAVAAGLAGLSLTACGDGSSTEDRGTVTLAVAAAPKKWDPYTFDWGPMSQAEQAVYDTLIHTRPDGSPAPGLATSWKYTDPTHFELTLRRGVRFSDGEPLDAAAVKKNLDRAKKVVGPKTDQLAAVESVQAPDADTVKITLNEPYPSLPAAFQQVMGMVASPKALDAPESLNQNPVGAGPYTLDGSKTVPGDHYTFKKNPQYWDAKSVGVETLVLKVIPDMTAALSALRSGQVDATLGSVNQLDTAKTLSDVKVLSQPSFFASLNLQDRNGTQVKALKDVRVRQAIQYAVDRAALQKVLGPGSPSTQLFLPGTPGFDESLTNAYPHDPAKAKQLLAAAGYPNGFDLPLVNTDYSNWNDYVQAVSSQLKEVGINVKINNLPLSTYLEAKFKTDNPAYAWFYNASDNYFDVQYALLKNAKYNPYKVESPEIEKLAATAATQQGGEQAATLKQLSRRFVTESPMIVTNVVDVFYFYDTKKIKKMEMTALQPMPSINALQPAG</sequence>
<dbReference type="EMBL" id="FOVH01000007">
    <property type="protein sequence ID" value="SFO55029.1"/>
    <property type="molecule type" value="Genomic_DNA"/>
</dbReference>
<evidence type="ECO:0000256" key="3">
    <source>
        <dbReference type="ARBA" id="ARBA00022729"/>
    </source>
</evidence>
<keyword evidence="7" id="KW-1185">Reference proteome</keyword>
<evidence type="ECO:0000313" key="6">
    <source>
        <dbReference type="EMBL" id="SFO55029.1"/>
    </source>
</evidence>
<dbReference type="Pfam" id="PF00496">
    <property type="entry name" value="SBP_bac_5"/>
    <property type="match status" value="1"/>
</dbReference>
<accession>A0A1I5I3W0</accession>
<dbReference type="Gene3D" id="3.10.105.10">
    <property type="entry name" value="Dipeptide-binding Protein, Domain 3"/>
    <property type="match status" value="1"/>
</dbReference>
<dbReference type="eggNOG" id="COG0747">
    <property type="taxonomic scope" value="Bacteria"/>
</dbReference>
<protein>
    <submittedName>
        <fullName evidence="6">Peptide/nickel transport system substrate-binding protein</fullName>
    </submittedName>
</protein>
<dbReference type="GO" id="GO:1904680">
    <property type="term" value="F:peptide transmembrane transporter activity"/>
    <property type="evidence" value="ECO:0007669"/>
    <property type="project" value="TreeGrafter"/>
</dbReference>
<dbReference type="AlphaFoldDB" id="A0A1I5I3W0"/>
<reference evidence="6 7" key="1">
    <citation type="submission" date="2016-10" db="EMBL/GenBank/DDBJ databases">
        <authorList>
            <person name="de Groot N.N."/>
        </authorList>
    </citation>
    <scope>NUCLEOTIDE SEQUENCE [LARGE SCALE GENOMIC DNA]</scope>
    <source>
        <strain evidence="6 7">DSM 43067</strain>
    </source>
</reference>
<evidence type="ECO:0000256" key="1">
    <source>
        <dbReference type="ARBA" id="ARBA00005695"/>
    </source>
</evidence>
<dbReference type="PROSITE" id="PS51257">
    <property type="entry name" value="PROKAR_LIPOPROTEIN"/>
    <property type="match status" value="1"/>
</dbReference>
<dbReference type="GO" id="GO:0043190">
    <property type="term" value="C:ATP-binding cassette (ABC) transporter complex"/>
    <property type="evidence" value="ECO:0007669"/>
    <property type="project" value="InterPro"/>
</dbReference>
<dbReference type="GO" id="GO:0042597">
    <property type="term" value="C:periplasmic space"/>
    <property type="evidence" value="ECO:0007669"/>
    <property type="project" value="UniProtKB-ARBA"/>
</dbReference>
<dbReference type="InterPro" id="IPR039424">
    <property type="entry name" value="SBP_5"/>
</dbReference>
<dbReference type="PANTHER" id="PTHR30290:SF9">
    <property type="entry name" value="OLIGOPEPTIDE-BINDING PROTEIN APPA"/>
    <property type="match status" value="1"/>
</dbReference>
<dbReference type="InterPro" id="IPR030678">
    <property type="entry name" value="Peptide/Ni-bd"/>
</dbReference>
<dbReference type="InterPro" id="IPR000914">
    <property type="entry name" value="SBP_5_dom"/>
</dbReference>
<proteinExistence type="inferred from homology"/>
<dbReference type="InParanoid" id="A0A1I5I3W0"/>
<feature type="domain" description="Solute-binding protein family 5" evidence="5">
    <location>
        <begin position="74"/>
        <end position="417"/>
    </location>
</feature>
<dbReference type="STRING" id="1993.SAMN04489713_10794"/>
<evidence type="ECO:0000313" key="7">
    <source>
        <dbReference type="Proteomes" id="UP000183413"/>
    </source>
</evidence>
<keyword evidence="3 4" id="KW-0732">Signal</keyword>
<name>A0A1I5I3W0_9ACTN</name>
<comment type="similarity">
    <text evidence="1">Belongs to the bacterial solute-binding protein 5 family.</text>
</comment>
<keyword evidence="2" id="KW-0813">Transport</keyword>
<gene>
    <name evidence="6" type="ORF">SAMN04489713_10794</name>
</gene>
<feature type="signal peptide" evidence="4">
    <location>
        <begin position="1"/>
        <end position="22"/>
    </location>
</feature>
<organism evidence="6 7">
    <name type="scientific">Actinomadura madurae</name>
    <dbReference type="NCBI Taxonomy" id="1993"/>
    <lineage>
        <taxon>Bacteria</taxon>
        <taxon>Bacillati</taxon>
        <taxon>Actinomycetota</taxon>
        <taxon>Actinomycetes</taxon>
        <taxon>Streptosporangiales</taxon>
        <taxon>Thermomonosporaceae</taxon>
        <taxon>Actinomadura</taxon>
    </lineage>
</organism>
<evidence type="ECO:0000259" key="5">
    <source>
        <dbReference type="Pfam" id="PF00496"/>
    </source>
</evidence>
<evidence type="ECO:0000256" key="2">
    <source>
        <dbReference type="ARBA" id="ARBA00022448"/>
    </source>
</evidence>
<dbReference type="GO" id="GO:0015833">
    <property type="term" value="P:peptide transport"/>
    <property type="evidence" value="ECO:0007669"/>
    <property type="project" value="TreeGrafter"/>
</dbReference>